<dbReference type="KEGG" id="kqi:F1D05_02380"/>
<proteinExistence type="predicted"/>
<gene>
    <name evidence="2" type="ORF">F1D05_02380</name>
</gene>
<dbReference type="Gene3D" id="3.40.50.620">
    <property type="entry name" value="HUPs"/>
    <property type="match status" value="2"/>
</dbReference>
<feature type="domain" description="UspA" evidence="1">
    <location>
        <begin position="9"/>
        <end position="144"/>
    </location>
</feature>
<name>A0A7G6WSJ6_9ACTN</name>
<dbReference type="AlphaFoldDB" id="A0A7G6WSJ6"/>
<evidence type="ECO:0000313" key="2">
    <source>
        <dbReference type="EMBL" id="QNE16961.1"/>
    </source>
</evidence>
<dbReference type="InterPro" id="IPR014729">
    <property type="entry name" value="Rossmann-like_a/b/a_fold"/>
</dbReference>
<feature type="domain" description="UspA" evidence="1">
    <location>
        <begin position="154"/>
        <end position="285"/>
    </location>
</feature>
<accession>A0A7G6WSJ6</accession>
<dbReference type="SUPFAM" id="SSF52402">
    <property type="entry name" value="Adenine nucleotide alpha hydrolases-like"/>
    <property type="match status" value="2"/>
</dbReference>
<protein>
    <submittedName>
        <fullName evidence="2">Universal stress protein</fullName>
    </submittedName>
</protein>
<reference evidence="2 3" key="2">
    <citation type="journal article" date="2020" name="Microbiol. Resour. Announc.">
        <title>Antarctic desert soil bacteria exhibit high novel natural product potential, evaluated through long-read genome sequencing and comparative genomics.</title>
        <authorList>
            <person name="Benaud N."/>
            <person name="Edwards R.J."/>
            <person name="Amos T.G."/>
            <person name="D'Agostino P.M."/>
            <person name="Gutierrez-Chavez C."/>
            <person name="Montgomery K."/>
            <person name="Nicetic I."/>
            <person name="Ferrari B.C."/>
        </authorList>
    </citation>
    <scope>NUCLEOTIDE SEQUENCE [LARGE SCALE GENOMIC DNA]</scope>
    <source>
        <strain evidence="2 3">SPB151</strain>
    </source>
</reference>
<sequence>MGTRARTGPVVVEVEGTVEGLRVVDYACEEAMRAGVSLVLARPYSAQAPFSPMMPLYAPSSPADLADAELRVAVAHVRQRVGESLPVTAVSSAGSRTAVLSRLARNARLLVVGRVEVRVPFRFFTTPTAVGLAVRAGCPVVVVPKTWKPSMTDRTIAVGVDGTALSWEAVGFAFRTAAEREARLITLHAEQVLLRWTLTDDDGGDTWVARADLTLAETLAGWAEQYPEVTVTRMVTADPVVTALAREGRAVGLLVLGVHGAASSGTDRVAQRVVATADCPVALVPHEVSDAEYAAHQTDDETLVFSSQ</sequence>
<organism evidence="2 3">
    <name type="scientific">Kribbella qitaiheensis</name>
    <dbReference type="NCBI Taxonomy" id="1544730"/>
    <lineage>
        <taxon>Bacteria</taxon>
        <taxon>Bacillati</taxon>
        <taxon>Actinomycetota</taxon>
        <taxon>Actinomycetes</taxon>
        <taxon>Propionibacteriales</taxon>
        <taxon>Kribbellaceae</taxon>
        <taxon>Kribbella</taxon>
    </lineage>
</organism>
<dbReference type="InterPro" id="IPR006016">
    <property type="entry name" value="UspA"/>
</dbReference>
<evidence type="ECO:0000259" key="1">
    <source>
        <dbReference type="Pfam" id="PF00582"/>
    </source>
</evidence>
<dbReference type="Pfam" id="PF00582">
    <property type="entry name" value="Usp"/>
    <property type="match status" value="2"/>
</dbReference>
<evidence type="ECO:0000313" key="3">
    <source>
        <dbReference type="Proteomes" id="UP000515563"/>
    </source>
</evidence>
<keyword evidence="3" id="KW-1185">Reference proteome</keyword>
<dbReference type="Proteomes" id="UP000515563">
    <property type="component" value="Chromosome"/>
</dbReference>
<dbReference type="EMBL" id="CP043661">
    <property type="protein sequence ID" value="QNE16961.1"/>
    <property type="molecule type" value="Genomic_DNA"/>
</dbReference>
<reference evidence="3" key="1">
    <citation type="submission" date="2019-09" db="EMBL/GenBank/DDBJ databases">
        <title>Antimicrobial potential of Antarctic Bacteria.</title>
        <authorList>
            <person name="Benaud N."/>
            <person name="Edwards R.J."/>
            <person name="Ferrari B.C."/>
        </authorList>
    </citation>
    <scope>NUCLEOTIDE SEQUENCE [LARGE SCALE GENOMIC DNA]</scope>
    <source>
        <strain evidence="3">SPB151</strain>
    </source>
</reference>